<dbReference type="InterPro" id="IPR009409">
    <property type="entry name" value="DUF1059"/>
</dbReference>
<accession>A0A0W8F1K4</accession>
<evidence type="ECO:0000313" key="1">
    <source>
        <dbReference type="EMBL" id="KUG14466.1"/>
    </source>
</evidence>
<reference evidence="1" key="1">
    <citation type="journal article" date="2015" name="Proc. Natl. Acad. Sci. U.S.A.">
        <title>Networks of energetic and metabolic interactions define dynamics in microbial communities.</title>
        <authorList>
            <person name="Embree M."/>
            <person name="Liu J.K."/>
            <person name="Al-Bassam M.M."/>
            <person name="Zengler K."/>
        </authorList>
    </citation>
    <scope>NUCLEOTIDE SEQUENCE</scope>
</reference>
<proteinExistence type="predicted"/>
<gene>
    <name evidence="1" type="ORF">ASZ90_015897</name>
</gene>
<dbReference type="EMBL" id="LNQE01001658">
    <property type="protein sequence ID" value="KUG14466.1"/>
    <property type="molecule type" value="Genomic_DNA"/>
</dbReference>
<organism evidence="1">
    <name type="scientific">hydrocarbon metagenome</name>
    <dbReference type="NCBI Taxonomy" id="938273"/>
    <lineage>
        <taxon>unclassified sequences</taxon>
        <taxon>metagenomes</taxon>
        <taxon>ecological metagenomes</taxon>
    </lineage>
</organism>
<dbReference type="Pfam" id="PF06348">
    <property type="entry name" value="DUF1059"/>
    <property type="match status" value="1"/>
</dbReference>
<name>A0A0W8F1K4_9ZZZZ</name>
<comment type="caution">
    <text evidence="1">The sequence shown here is derived from an EMBL/GenBank/DDBJ whole genome shotgun (WGS) entry which is preliminary data.</text>
</comment>
<evidence type="ECO:0008006" key="2">
    <source>
        <dbReference type="Google" id="ProtNLM"/>
    </source>
</evidence>
<protein>
    <recommendedName>
        <fullName evidence="2">DUF1059 domain-containing protein</fullName>
    </recommendedName>
</protein>
<dbReference type="AlphaFoldDB" id="A0A0W8F1K4"/>
<sequence length="54" mass="5921">MPSFTCIAKNCPFETSAPNEAELMKKIAEHAKTVHKMDPMPPDILAKVKAAIKP</sequence>